<dbReference type="PANTHER" id="PTHR34466">
    <property type="entry name" value="OS11G0129800 PROTEIN"/>
    <property type="match status" value="1"/>
</dbReference>
<proteinExistence type="predicted"/>
<protein>
    <submittedName>
        <fullName evidence="3">Uncharacterized protein</fullName>
    </submittedName>
</protein>
<dbReference type="OrthoDB" id="660305at2759"/>
<evidence type="ECO:0000313" key="4">
    <source>
        <dbReference type="Proteomes" id="UP000250235"/>
    </source>
</evidence>
<feature type="coiled-coil region" evidence="1">
    <location>
        <begin position="260"/>
        <end position="287"/>
    </location>
</feature>
<dbReference type="AlphaFoldDB" id="A0A2Z7D7A0"/>
<reference evidence="3 4" key="1">
    <citation type="journal article" date="2015" name="Proc. Natl. Acad. Sci. U.S.A.">
        <title>The resurrection genome of Boea hygrometrica: A blueprint for survival of dehydration.</title>
        <authorList>
            <person name="Xiao L."/>
            <person name="Yang G."/>
            <person name="Zhang L."/>
            <person name="Yang X."/>
            <person name="Zhao S."/>
            <person name="Ji Z."/>
            <person name="Zhou Q."/>
            <person name="Hu M."/>
            <person name="Wang Y."/>
            <person name="Chen M."/>
            <person name="Xu Y."/>
            <person name="Jin H."/>
            <person name="Xiao X."/>
            <person name="Hu G."/>
            <person name="Bao F."/>
            <person name="Hu Y."/>
            <person name="Wan P."/>
            <person name="Li L."/>
            <person name="Deng X."/>
            <person name="Kuang T."/>
            <person name="Xiang C."/>
            <person name="Zhu J.K."/>
            <person name="Oliver M.J."/>
            <person name="He Y."/>
        </authorList>
    </citation>
    <scope>NUCLEOTIDE SEQUENCE [LARGE SCALE GENOMIC DNA]</scope>
    <source>
        <strain evidence="4">cv. XS01</strain>
    </source>
</reference>
<dbReference type="Proteomes" id="UP000250235">
    <property type="component" value="Unassembled WGS sequence"/>
</dbReference>
<dbReference type="PANTHER" id="PTHR34466:SF3">
    <property type="entry name" value="OS11G0129800 PROTEIN"/>
    <property type="match status" value="1"/>
</dbReference>
<organism evidence="3 4">
    <name type="scientific">Dorcoceras hygrometricum</name>
    <dbReference type="NCBI Taxonomy" id="472368"/>
    <lineage>
        <taxon>Eukaryota</taxon>
        <taxon>Viridiplantae</taxon>
        <taxon>Streptophyta</taxon>
        <taxon>Embryophyta</taxon>
        <taxon>Tracheophyta</taxon>
        <taxon>Spermatophyta</taxon>
        <taxon>Magnoliopsida</taxon>
        <taxon>eudicotyledons</taxon>
        <taxon>Gunneridae</taxon>
        <taxon>Pentapetalae</taxon>
        <taxon>asterids</taxon>
        <taxon>lamiids</taxon>
        <taxon>Lamiales</taxon>
        <taxon>Gesneriaceae</taxon>
        <taxon>Didymocarpoideae</taxon>
        <taxon>Trichosporeae</taxon>
        <taxon>Loxocarpinae</taxon>
        <taxon>Dorcoceras</taxon>
    </lineage>
</organism>
<sequence>MVTSAFKSSSRRVAPETKATKQPAALRRSRSVNAVSRKTHLPLEECNSISSEFSVRRDNPLFWTSSSSPPEKEAGVSLRNGEIKPSSVCEARGRSVTRNGSVRNGIGRSLSRVRGRSVSRAQDKGLYEVSENEMDGAASTNARSRNKRERISDGTNRIISARNKVDTKGSVKNPGITANQKRETECSEDESALSMKISHLEDELSICSLSEAEEKTIKAISDDFNVFRRDNENIVTATCVPDIPPDMVNPTVVGLTSDIRREYSIKLQESEERARKLRTDLAIEEHRGKELNRILKELIPDSKTSCVQKSRRGRRTSNERKWVSNRLSEEAMAYFDECVSLSTFDSSDFSAPEDPPYSSVSTTIAVHSSSPLKGGPCNLSCYDQSSDPHEKQVMVLPHPGSEGSGNAIKKSSSEPGVSIDSYQFSFADKQSENESIRSYIKQFERGGAENGIDMVVSTRTCYDRDGYIMRSRVESVFIDKVLYLNRIKSGSLLLCEGCAISCLPFS</sequence>
<accession>A0A2Z7D7A0</accession>
<evidence type="ECO:0000256" key="2">
    <source>
        <dbReference type="SAM" id="MobiDB-lite"/>
    </source>
</evidence>
<name>A0A2Z7D7A0_9LAMI</name>
<evidence type="ECO:0000256" key="1">
    <source>
        <dbReference type="SAM" id="Coils"/>
    </source>
</evidence>
<dbReference type="EMBL" id="KQ989523">
    <property type="protein sequence ID" value="KZV54429.1"/>
    <property type="molecule type" value="Genomic_DNA"/>
</dbReference>
<keyword evidence="4" id="KW-1185">Reference proteome</keyword>
<evidence type="ECO:0000313" key="3">
    <source>
        <dbReference type="EMBL" id="KZV54429.1"/>
    </source>
</evidence>
<gene>
    <name evidence="3" type="ORF">F511_09744</name>
</gene>
<keyword evidence="1" id="KW-0175">Coiled coil</keyword>
<feature type="region of interest" description="Disordered" evidence="2">
    <location>
        <begin position="1"/>
        <end position="37"/>
    </location>
</feature>